<evidence type="ECO:0000313" key="13">
    <source>
        <dbReference type="Proteomes" id="UP000033649"/>
    </source>
</evidence>
<name>A0A0F5FIZ9_9HYPH</name>
<dbReference type="PANTHER" id="PTHR42771">
    <property type="entry name" value="IRON(3+)-HYDROXAMATE IMPORT ATP-BINDING PROTEIN FHUC"/>
    <property type="match status" value="1"/>
</dbReference>
<dbReference type="SUPFAM" id="SSF52540">
    <property type="entry name" value="P-loop containing nucleoside triphosphate hydrolases"/>
    <property type="match status" value="1"/>
</dbReference>
<evidence type="ECO:0000256" key="7">
    <source>
        <dbReference type="ARBA" id="ARBA00022840"/>
    </source>
</evidence>
<dbReference type="GO" id="GO:0005524">
    <property type="term" value="F:ATP binding"/>
    <property type="evidence" value="ECO:0007669"/>
    <property type="project" value="UniProtKB-KW"/>
</dbReference>
<evidence type="ECO:0000259" key="11">
    <source>
        <dbReference type="PROSITE" id="PS50893"/>
    </source>
</evidence>
<dbReference type="PANTHER" id="PTHR42771:SF3">
    <property type="entry name" value="PETROBACTIN IMPORT ATP-BINDING PROTEIN YCLP"/>
    <property type="match status" value="1"/>
</dbReference>
<keyword evidence="9" id="KW-0406">Ion transport</keyword>
<organism evidence="12 13">
    <name type="scientific">Devosia chinhatensis</name>
    <dbReference type="NCBI Taxonomy" id="429727"/>
    <lineage>
        <taxon>Bacteria</taxon>
        <taxon>Pseudomonadati</taxon>
        <taxon>Pseudomonadota</taxon>
        <taxon>Alphaproteobacteria</taxon>
        <taxon>Hyphomicrobiales</taxon>
        <taxon>Devosiaceae</taxon>
        <taxon>Devosia</taxon>
    </lineage>
</organism>
<evidence type="ECO:0000313" key="12">
    <source>
        <dbReference type="EMBL" id="KKB08879.1"/>
    </source>
</evidence>
<dbReference type="CDD" id="cd03214">
    <property type="entry name" value="ABC_Iron-Siderophores_B12_Hemin"/>
    <property type="match status" value="1"/>
</dbReference>
<evidence type="ECO:0000256" key="1">
    <source>
        <dbReference type="ARBA" id="ARBA00004202"/>
    </source>
</evidence>
<dbReference type="PROSITE" id="PS00211">
    <property type="entry name" value="ABC_TRANSPORTER_1"/>
    <property type="match status" value="1"/>
</dbReference>
<dbReference type="Proteomes" id="UP000033649">
    <property type="component" value="Unassembled WGS sequence"/>
</dbReference>
<gene>
    <name evidence="12" type="ORF">VE26_02150</name>
</gene>
<keyword evidence="3" id="KW-0813">Transport</keyword>
<dbReference type="Pfam" id="PF00005">
    <property type="entry name" value="ABC_tran"/>
    <property type="match status" value="1"/>
</dbReference>
<dbReference type="GO" id="GO:0006826">
    <property type="term" value="P:iron ion transport"/>
    <property type="evidence" value="ECO:0007669"/>
    <property type="project" value="UniProtKB-KW"/>
</dbReference>
<dbReference type="GO" id="GO:0016887">
    <property type="term" value="F:ATP hydrolysis activity"/>
    <property type="evidence" value="ECO:0007669"/>
    <property type="project" value="InterPro"/>
</dbReference>
<sequence>MIVADSVTKHYDSRCVVDGVSITLPSGGITSIIGPNGAGKSTFLSMVSRLMSMDRGTVTVDGLDVTKAPSDVLARRLSILRQDNHMTARLTVRDLVSFGRYPYSKGRLTIEDKGHIDQAIDYLNLADLAERFLDELSGGQRQRAFVAMVLCQDTDYVLLDEPLNNLDLKHAVSMMRQLRQASRELGKTIVVVLHDINFASVYSDHIVCMKDGKVAREGTPERIITSDVLTAVYQTPVHVETIGGRRIGIYYE</sequence>
<comment type="caution">
    <text evidence="12">The sequence shown here is derived from an EMBL/GenBank/DDBJ whole genome shotgun (WGS) entry which is preliminary data.</text>
</comment>
<evidence type="ECO:0000256" key="2">
    <source>
        <dbReference type="ARBA" id="ARBA00005417"/>
    </source>
</evidence>
<dbReference type="EMBL" id="JZEY01000054">
    <property type="protein sequence ID" value="KKB08879.1"/>
    <property type="molecule type" value="Genomic_DNA"/>
</dbReference>
<dbReference type="FunFam" id="3.40.50.300:FF:000134">
    <property type="entry name" value="Iron-enterobactin ABC transporter ATP-binding protein"/>
    <property type="match status" value="1"/>
</dbReference>
<feature type="domain" description="ABC transporter" evidence="11">
    <location>
        <begin position="2"/>
        <end position="236"/>
    </location>
</feature>
<dbReference type="SMART" id="SM00382">
    <property type="entry name" value="AAA"/>
    <property type="match status" value="1"/>
</dbReference>
<keyword evidence="6" id="KW-0547">Nucleotide-binding</keyword>
<keyword evidence="5" id="KW-0410">Iron transport</keyword>
<evidence type="ECO:0000256" key="4">
    <source>
        <dbReference type="ARBA" id="ARBA00022475"/>
    </source>
</evidence>
<dbReference type="InterPro" id="IPR051535">
    <property type="entry name" value="Siderophore_ABC-ATPase"/>
</dbReference>
<keyword evidence="10" id="KW-0472">Membrane</keyword>
<dbReference type="GO" id="GO:0005886">
    <property type="term" value="C:plasma membrane"/>
    <property type="evidence" value="ECO:0007669"/>
    <property type="project" value="UniProtKB-SubCell"/>
</dbReference>
<evidence type="ECO:0000256" key="5">
    <source>
        <dbReference type="ARBA" id="ARBA00022496"/>
    </source>
</evidence>
<keyword evidence="13" id="KW-1185">Reference proteome</keyword>
<dbReference type="RefSeq" id="WP_046103567.1">
    <property type="nucleotide sequence ID" value="NZ_JZEY01000054.1"/>
</dbReference>
<dbReference type="Gene3D" id="3.40.50.300">
    <property type="entry name" value="P-loop containing nucleotide triphosphate hydrolases"/>
    <property type="match status" value="1"/>
</dbReference>
<reference evidence="12 13" key="1">
    <citation type="submission" date="2015-03" db="EMBL/GenBank/DDBJ databases">
        <authorList>
            <person name="Hassan Y."/>
            <person name="Lepp D."/>
            <person name="Li X.-Z."/>
            <person name="Zhou T."/>
        </authorList>
    </citation>
    <scope>NUCLEOTIDE SEQUENCE [LARGE SCALE GENOMIC DNA]</scope>
    <source>
        <strain evidence="12 13">IPL18</strain>
    </source>
</reference>
<dbReference type="AlphaFoldDB" id="A0A0F5FIZ9"/>
<dbReference type="STRING" id="429727.VE26_02150"/>
<keyword evidence="8" id="KW-0408">Iron</keyword>
<accession>A0A0F5FIZ9</accession>
<comment type="similarity">
    <text evidence="2">Belongs to the ABC transporter superfamily.</text>
</comment>
<evidence type="ECO:0000256" key="3">
    <source>
        <dbReference type="ARBA" id="ARBA00022448"/>
    </source>
</evidence>
<dbReference type="InterPro" id="IPR027417">
    <property type="entry name" value="P-loop_NTPase"/>
</dbReference>
<evidence type="ECO:0000256" key="9">
    <source>
        <dbReference type="ARBA" id="ARBA00023065"/>
    </source>
</evidence>
<dbReference type="InterPro" id="IPR003593">
    <property type="entry name" value="AAA+_ATPase"/>
</dbReference>
<evidence type="ECO:0000256" key="8">
    <source>
        <dbReference type="ARBA" id="ARBA00023004"/>
    </source>
</evidence>
<protein>
    <submittedName>
        <fullName evidence="12">Iron ABC transporter ATP-binding protein</fullName>
    </submittedName>
</protein>
<evidence type="ECO:0000256" key="6">
    <source>
        <dbReference type="ARBA" id="ARBA00022741"/>
    </source>
</evidence>
<evidence type="ECO:0000256" key="10">
    <source>
        <dbReference type="ARBA" id="ARBA00023136"/>
    </source>
</evidence>
<proteinExistence type="inferred from homology"/>
<dbReference type="PATRIC" id="fig|429727.3.peg.453"/>
<dbReference type="PROSITE" id="PS50893">
    <property type="entry name" value="ABC_TRANSPORTER_2"/>
    <property type="match status" value="1"/>
</dbReference>
<dbReference type="InterPro" id="IPR017871">
    <property type="entry name" value="ABC_transporter-like_CS"/>
</dbReference>
<comment type="subcellular location">
    <subcellularLocation>
        <location evidence="1">Cell membrane</location>
        <topology evidence="1">Peripheral membrane protein</topology>
    </subcellularLocation>
</comment>
<keyword evidence="7 12" id="KW-0067">ATP-binding</keyword>
<dbReference type="OrthoDB" id="9805601at2"/>
<keyword evidence="4" id="KW-1003">Cell membrane</keyword>
<dbReference type="InterPro" id="IPR003439">
    <property type="entry name" value="ABC_transporter-like_ATP-bd"/>
</dbReference>